<protein>
    <recommendedName>
        <fullName evidence="4">Outer membrane protein beta-barrel domain-containing protein</fullName>
    </recommendedName>
</protein>
<sequence>MPRFRVLMTAACIALGAAPVYADISRVYQPYVEQGERELEYGASLRDVGGENILLNRVGVGYAWNDKIFTEVYLLTESISHEGDEIRGYEAELKWQITEQGEYWADWGLLVEAGGARDIDRREVAVGVLWAKELGNRWVATANGFVEYEYGDDVVDELETALRAQFRYRYSAALEPALELYLDDQDWAVGPAVMGIQKLGGRKQLRWELGLLFGLDAETPDTSLRFGLEFEF</sequence>
<dbReference type="EMBL" id="NHNI01000001">
    <property type="protein sequence ID" value="OZY86684.1"/>
    <property type="molecule type" value="Genomic_DNA"/>
</dbReference>
<reference evidence="3" key="1">
    <citation type="submission" date="2017-05" db="EMBL/GenBank/DDBJ databases">
        <authorList>
            <person name="Barney B.M."/>
        </authorList>
    </citation>
    <scope>NUCLEOTIDE SEQUENCE [LARGE SCALE GENOMIC DNA]</scope>
    <source>
        <strain evidence="3">PSBB022</strain>
    </source>
</reference>
<accession>A0A266Q9X6</accession>
<evidence type="ECO:0000313" key="2">
    <source>
        <dbReference type="EMBL" id="OZY86684.1"/>
    </source>
</evidence>
<evidence type="ECO:0000256" key="1">
    <source>
        <dbReference type="SAM" id="SignalP"/>
    </source>
</evidence>
<keyword evidence="1" id="KW-0732">Signal</keyword>
<organism evidence="2 3">
    <name type="scientific">Cellvibrio mixtus</name>
    <dbReference type="NCBI Taxonomy" id="39650"/>
    <lineage>
        <taxon>Bacteria</taxon>
        <taxon>Pseudomonadati</taxon>
        <taxon>Pseudomonadota</taxon>
        <taxon>Gammaproteobacteria</taxon>
        <taxon>Cellvibrionales</taxon>
        <taxon>Cellvibrionaceae</taxon>
        <taxon>Cellvibrio</taxon>
    </lineage>
</organism>
<comment type="caution">
    <text evidence="2">The sequence shown here is derived from an EMBL/GenBank/DDBJ whole genome shotgun (WGS) entry which is preliminary data.</text>
</comment>
<feature type="chain" id="PRO_5013148111" description="Outer membrane protein beta-barrel domain-containing protein" evidence="1">
    <location>
        <begin position="23"/>
        <end position="232"/>
    </location>
</feature>
<evidence type="ECO:0008006" key="4">
    <source>
        <dbReference type="Google" id="ProtNLM"/>
    </source>
</evidence>
<gene>
    <name evidence="2" type="ORF">CBP51_06620</name>
</gene>
<proteinExistence type="predicted"/>
<keyword evidence="3" id="KW-1185">Reference proteome</keyword>
<dbReference type="RefSeq" id="WP_094984300.1">
    <property type="nucleotide sequence ID" value="NZ_NHNI01000001.1"/>
</dbReference>
<name>A0A266Q9X6_9GAMM</name>
<evidence type="ECO:0000313" key="3">
    <source>
        <dbReference type="Proteomes" id="UP000216101"/>
    </source>
</evidence>
<feature type="signal peptide" evidence="1">
    <location>
        <begin position="1"/>
        <end position="22"/>
    </location>
</feature>
<dbReference type="Proteomes" id="UP000216101">
    <property type="component" value="Unassembled WGS sequence"/>
</dbReference>
<dbReference type="AlphaFoldDB" id="A0A266Q9X6"/>